<reference evidence="1 2" key="1">
    <citation type="submission" date="2021-05" db="EMBL/GenBank/DDBJ databases">
        <title>Genome Assembly of Synthetic Allotetraploid Brassica napus Reveals Homoeologous Exchanges between Subgenomes.</title>
        <authorList>
            <person name="Davis J.T."/>
        </authorList>
    </citation>
    <scope>NUCLEOTIDE SEQUENCE [LARGE SCALE GENOMIC DNA]</scope>
    <source>
        <strain evidence="2">cv. Da-Ae</strain>
        <tissue evidence="1">Seedling</tissue>
    </source>
</reference>
<comment type="caution">
    <text evidence="1">The sequence shown here is derived from an EMBL/GenBank/DDBJ whole genome shotgun (WGS) entry which is preliminary data.</text>
</comment>
<gene>
    <name evidence="1" type="ORF">HID58_040568</name>
</gene>
<sequence length="84" mass="9617">PGPDGLTSGFYKAAWPILGEEVLCSISRFFTSFFLPSVIRAARSDRQVSVQALLSSITLTTDPDEHYWYFENKEWEKYNTSAIY</sequence>
<organism evidence="1 2">
    <name type="scientific">Brassica napus</name>
    <name type="common">Rape</name>
    <dbReference type="NCBI Taxonomy" id="3708"/>
    <lineage>
        <taxon>Eukaryota</taxon>
        <taxon>Viridiplantae</taxon>
        <taxon>Streptophyta</taxon>
        <taxon>Embryophyta</taxon>
        <taxon>Tracheophyta</taxon>
        <taxon>Spermatophyta</taxon>
        <taxon>Magnoliopsida</taxon>
        <taxon>eudicotyledons</taxon>
        <taxon>Gunneridae</taxon>
        <taxon>Pentapetalae</taxon>
        <taxon>rosids</taxon>
        <taxon>malvids</taxon>
        <taxon>Brassicales</taxon>
        <taxon>Brassicaceae</taxon>
        <taxon>Brassiceae</taxon>
        <taxon>Brassica</taxon>
    </lineage>
</organism>
<dbReference type="EMBL" id="JAGKQM010000011">
    <property type="protein sequence ID" value="KAH0901065.1"/>
    <property type="molecule type" value="Genomic_DNA"/>
</dbReference>
<evidence type="ECO:0000313" key="2">
    <source>
        <dbReference type="Proteomes" id="UP000824890"/>
    </source>
</evidence>
<name>A0ABQ8B8F0_BRANA</name>
<accession>A0ABQ8B8F0</accession>
<proteinExistence type="predicted"/>
<dbReference type="Proteomes" id="UP000824890">
    <property type="component" value="Unassembled WGS sequence"/>
</dbReference>
<keyword evidence="2" id="KW-1185">Reference proteome</keyword>
<evidence type="ECO:0000313" key="1">
    <source>
        <dbReference type="EMBL" id="KAH0901065.1"/>
    </source>
</evidence>
<feature type="non-terminal residue" evidence="1">
    <location>
        <position position="1"/>
    </location>
</feature>
<feature type="non-terminal residue" evidence="1">
    <location>
        <position position="84"/>
    </location>
</feature>
<protein>
    <submittedName>
        <fullName evidence="1">Uncharacterized protein</fullName>
    </submittedName>
</protein>